<comment type="caution">
    <text evidence="1">The sequence shown here is derived from an EMBL/GenBank/DDBJ whole genome shotgun (WGS) entry which is preliminary data.</text>
</comment>
<dbReference type="EMBL" id="JAEVHL010000032">
    <property type="protein sequence ID" value="MBM0275753.1"/>
    <property type="molecule type" value="Genomic_DNA"/>
</dbReference>
<sequence length="90" mass="9732">MPNKPHDIKVTVTFATAERPYHREYAGSVTIGTVLGDSLTAFGVTADGTTRYYLKHDGDEIPVDKTLGEIAGHAHALHLKLRTETIQGAS</sequence>
<name>A0ABS1YEA2_9ACTN</name>
<dbReference type="RefSeq" id="WP_203148139.1">
    <property type="nucleotide sequence ID" value="NZ_JAEVHL010000032.1"/>
</dbReference>
<evidence type="ECO:0000313" key="2">
    <source>
        <dbReference type="Proteomes" id="UP000622245"/>
    </source>
</evidence>
<protein>
    <submittedName>
        <fullName evidence="1">Uncharacterized protein</fullName>
    </submittedName>
</protein>
<keyword evidence="2" id="KW-1185">Reference proteome</keyword>
<reference evidence="1 2" key="1">
    <citation type="submission" date="2021-01" db="EMBL/GenBank/DDBJ databases">
        <title>Draft genome sequence of Micromonospora sp. strain STR1s_6.</title>
        <authorList>
            <person name="Karlyshev A."/>
            <person name="Jawad R."/>
        </authorList>
    </citation>
    <scope>NUCLEOTIDE SEQUENCE [LARGE SCALE GENOMIC DNA]</scope>
    <source>
        <strain evidence="1 2">STR1S-6</strain>
    </source>
</reference>
<dbReference type="Proteomes" id="UP000622245">
    <property type="component" value="Unassembled WGS sequence"/>
</dbReference>
<gene>
    <name evidence="1" type="ORF">JM949_10040</name>
</gene>
<evidence type="ECO:0000313" key="1">
    <source>
        <dbReference type="EMBL" id="MBM0275753.1"/>
    </source>
</evidence>
<proteinExistence type="predicted"/>
<accession>A0ABS1YEA2</accession>
<organism evidence="1 2">
    <name type="scientific">Micromonospora tarensis</name>
    <dbReference type="NCBI Taxonomy" id="2806100"/>
    <lineage>
        <taxon>Bacteria</taxon>
        <taxon>Bacillati</taxon>
        <taxon>Actinomycetota</taxon>
        <taxon>Actinomycetes</taxon>
        <taxon>Micromonosporales</taxon>
        <taxon>Micromonosporaceae</taxon>
        <taxon>Micromonospora</taxon>
    </lineage>
</organism>